<proteinExistence type="predicted"/>
<dbReference type="Proteomes" id="UP000322918">
    <property type="component" value="Unassembled WGS sequence"/>
</dbReference>
<keyword evidence="4" id="KW-1185">Reference proteome</keyword>
<dbReference type="InterPro" id="IPR012337">
    <property type="entry name" value="RNaseH-like_sf"/>
</dbReference>
<dbReference type="PANTHER" id="PTHR46889">
    <property type="entry name" value="TRANSPOSASE INSF FOR INSERTION SEQUENCE IS3B-RELATED"/>
    <property type="match status" value="1"/>
</dbReference>
<name>A0A5M9GR51_9SPHI</name>
<evidence type="ECO:0000259" key="2">
    <source>
        <dbReference type="PROSITE" id="PS50994"/>
    </source>
</evidence>
<dbReference type="InterPro" id="IPR001584">
    <property type="entry name" value="Integrase_cat-core"/>
</dbReference>
<comment type="caution">
    <text evidence="3">The sequence shown here is derived from an EMBL/GenBank/DDBJ whole genome shotgun (WGS) entry which is preliminary data.</text>
</comment>
<dbReference type="PANTHER" id="PTHR46889:SF4">
    <property type="entry name" value="TRANSPOSASE INSO FOR INSERTION SEQUENCE ELEMENT IS911B-RELATED"/>
    <property type="match status" value="1"/>
</dbReference>
<sequence>MKCKAISGQDIARHGKPEIINSDQGSQFTSDEYTELLKSNTIQISMDGKGRATDNIFIERLWRSLKQEYVYLNPQEDGLSLYQGIKKWFDFYNYQRHHQSLEDRLPADLFNAA</sequence>
<dbReference type="Gene3D" id="3.30.420.10">
    <property type="entry name" value="Ribonuclease H-like superfamily/Ribonuclease H"/>
    <property type="match status" value="1"/>
</dbReference>
<dbReference type="GO" id="GO:0015074">
    <property type="term" value="P:DNA integration"/>
    <property type="evidence" value="ECO:0007669"/>
    <property type="project" value="InterPro"/>
</dbReference>
<organism evidence="3 4">
    <name type="scientific">Arcticibacter tournemirensis</name>
    <dbReference type="NCBI Taxonomy" id="699437"/>
    <lineage>
        <taxon>Bacteria</taxon>
        <taxon>Pseudomonadati</taxon>
        <taxon>Bacteroidota</taxon>
        <taxon>Sphingobacteriia</taxon>
        <taxon>Sphingobacteriales</taxon>
        <taxon>Sphingobacteriaceae</taxon>
        <taxon>Arcticibacter</taxon>
    </lineage>
</organism>
<dbReference type="EMBL" id="VWNE01000045">
    <property type="protein sequence ID" value="KAA8476167.1"/>
    <property type="molecule type" value="Genomic_DNA"/>
</dbReference>
<dbReference type="InterPro" id="IPR036397">
    <property type="entry name" value="RNaseH_sf"/>
</dbReference>
<feature type="region of interest" description="Disordered" evidence="1">
    <location>
        <begin position="1"/>
        <end position="25"/>
    </location>
</feature>
<reference evidence="3 4" key="1">
    <citation type="submission" date="2019-09" db="EMBL/GenBank/DDBJ databases">
        <title>Pararcticibacter amylolyticus gen. nov., sp. nov., isolated from a rottenly hemp rope, and reclassification of Pedobacter tournemirensis as Pararcticibacter tournemirensis comb. nov.</title>
        <authorList>
            <person name="Cai Y."/>
        </authorList>
    </citation>
    <scope>NUCLEOTIDE SEQUENCE [LARGE SCALE GENOMIC DNA]</scope>
    <source>
        <strain evidence="3 4">TF5-37.2-LB10</strain>
    </source>
</reference>
<dbReference type="AlphaFoldDB" id="A0A5M9GR51"/>
<dbReference type="SUPFAM" id="SSF53098">
    <property type="entry name" value="Ribonuclease H-like"/>
    <property type="match status" value="1"/>
</dbReference>
<accession>A0A5M9GR51</accession>
<dbReference type="Pfam" id="PF13683">
    <property type="entry name" value="rve_3"/>
    <property type="match status" value="1"/>
</dbReference>
<dbReference type="RefSeq" id="WP_141815159.1">
    <property type="nucleotide sequence ID" value="NZ_VFPL01000001.1"/>
</dbReference>
<dbReference type="GO" id="GO:0003676">
    <property type="term" value="F:nucleic acid binding"/>
    <property type="evidence" value="ECO:0007669"/>
    <property type="project" value="InterPro"/>
</dbReference>
<protein>
    <submittedName>
        <fullName evidence="3">Transposase</fullName>
    </submittedName>
</protein>
<evidence type="ECO:0000313" key="3">
    <source>
        <dbReference type="EMBL" id="KAA8476167.1"/>
    </source>
</evidence>
<dbReference type="PROSITE" id="PS50994">
    <property type="entry name" value="INTEGRASE"/>
    <property type="match status" value="1"/>
</dbReference>
<evidence type="ECO:0000313" key="4">
    <source>
        <dbReference type="Proteomes" id="UP000322918"/>
    </source>
</evidence>
<dbReference type="OrthoDB" id="9815231at2"/>
<dbReference type="InterPro" id="IPR050900">
    <property type="entry name" value="Transposase_IS3/IS150/IS904"/>
</dbReference>
<feature type="domain" description="Integrase catalytic" evidence="2">
    <location>
        <begin position="1"/>
        <end position="113"/>
    </location>
</feature>
<gene>
    <name evidence="3" type="ORF">F1649_20475</name>
</gene>
<evidence type="ECO:0000256" key="1">
    <source>
        <dbReference type="SAM" id="MobiDB-lite"/>
    </source>
</evidence>